<organism evidence="3 4">
    <name type="scientific">Portibacter lacus</name>
    <dbReference type="NCBI Taxonomy" id="1099794"/>
    <lineage>
        <taxon>Bacteria</taxon>
        <taxon>Pseudomonadati</taxon>
        <taxon>Bacteroidota</taxon>
        <taxon>Saprospiria</taxon>
        <taxon>Saprospirales</taxon>
        <taxon>Haliscomenobacteraceae</taxon>
        <taxon>Portibacter</taxon>
    </lineage>
</organism>
<dbReference type="InterPro" id="IPR046714">
    <property type="entry name" value="DUF6787"/>
</dbReference>
<reference evidence="3" key="2">
    <citation type="submission" date="2023-01" db="EMBL/GenBank/DDBJ databases">
        <title>Draft genome sequence of Portibacter lacus strain NBRC 108769.</title>
        <authorList>
            <person name="Sun Q."/>
            <person name="Mori K."/>
        </authorList>
    </citation>
    <scope>NUCLEOTIDE SEQUENCE</scope>
    <source>
        <strain evidence="3">NBRC 108769</strain>
    </source>
</reference>
<dbReference type="AlphaFoldDB" id="A0AA37SMW8"/>
<comment type="caution">
    <text evidence="3">The sequence shown here is derived from an EMBL/GenBank/DDBJ whole genome shotgun (WGS) entry which is preliminary data.</text>
</comment>
<dbReference type="RefSeq" id="WP_235292532.1">
    <property type="nucleotide sequence ID" value="NZ_BSOH01000001.1"/>
</dbReference>
<keyword evidence="4" id="KW-1185">Reference proteome</keyword>
<accession>A0AA37SMW8</accession>
<dbReference type="Proteomes" id="UP001156666">
    <property type="component" value="Unassembled WGS sequence"/>
</dbReference>
<keyword evidence="1" id="KW-0812">Transmembrane</keyword>
<evidence type="ECO:0000313" key="4">
    <source>
        <dbReference type="Proteomes" id="UP001156666"/>
    </source>
</evidence>
<protein>
    <recommendedName>
        <fullName evidence="2">DUF6787 domain-containing protein</fullName>
    </recommendedName>
</protein>
<evidence type="ECO:0000259" key="2">
    <source>
        <dbReference type="Pfam" id="PF20584"/>
    </source>
</evidence>
<gene>
    <name evidence="3" type="ORF">GCM10007940_02480</name>
</gene>
<dbReference type="PROSITE" id="PS51257">
    <property type="entry name" value="PROKAR_LIPOPROTEIN"/>
    <property type="match status" value="1"/>
</dbReference>
<evidence type="ECO:0000256" key="1">
    <source>
        <dbReference type="SAM" id="Phobius"/>
    </source>
</evidence>
<keyword evidence="1" id="KW-0472">Membrane</keyword>
<reference evidence="3" key="1">
    <citation type="journal article" date="2014" name="Int. J. Syst. Evol. Microbiol.">
        <title>Complete genome sequence of Corynebacterium casei LMG S-19264T (=DSM 44701T), isolated from a smear-ripened cheese.</title>
        <authorList>
            <consortium name="US DOE Joint Genome Institute (JGI-PGF)"/>
            <person name="Walter F."/>
            <person name="Albersmeier A."/>
            <person name="Kalinowski J."/>
            <person name="Ruckert C."/>
        </authorList>
    </citation>
    <scope>NUCLEOTIDE SEQUENCE</scope>
    <source>
        <strain evidence="3">NBRC 108769</strain>
    </source>
</reference>
<name>A0AA37SMW8_9BACT</name>
<keyword evidence="1" id="KW-1133">Transmembrane helix</keyword>
<dbReference type="EMBL" id="BSOH01000001">
    <property type="protein sequence ID" value="GLR15633.1"/>
    <property type="molecule type" value="Genomic_DNA"/>
</dbReference>
<feature type="domain" description="DUF6787" evidence="2">
    <location>
        <begin position="25"/>
        <end position="100"/>
    </location>
</feature>
<sequence>MSESKQGWVSRLEKRWKVTRTQVFIILLVFACTGFTVMFLKRPIVALFTDNGEQPILFSILYYILILPVYNLILLVYGFIFGQFQFFWEFEKRFFNRMTGRKNG</sequence>
<dbReference type="Pfam" id="PF20584">
    <property type="entry name" value="DUF6787"/>
    <property type="match status" value="1"/>
</dbReference>
<feature type="transmembrane region" description="Helical" evidence="1">
    <location>
        <begin position="21"/>
        <end position="40"/>
    </location>
</feature>
<feature type="transmembrane region" description="Helical" evidence="1">
    <location>
        <begin position="60"/>
        <end position="88"/>
    </location>
</feature>
<proteinExistence type="predicted"/>
<evidence type="ECO:0000313" key="3">
    <source>
        <dbReference type="EMBL" id="GLR15633.1"/>
    </source>
</evidence>